<protein>
    <submittedName>
        <fullName evidence="2">Uncharacterized protein</fullName>
    </submittedName>
</protein>
<evidence type="ECO:0000313" key="3">
    <source>
        <dbReference type="Proteomes" id="UP000662373"/>
    </source>
</evidence>
<proteinExistence type="predicted"/>
<dbReference type="RefSeq" id="WP_199601295.1">
    <property type="nucleotide sequence ID" value="NZ_JAEHJZ010000036.1"/>
</dbReference>
<feature type="coiled-coil region" evidence="1">
    <location>
        <begin position="25"/>
        <end position="74"/>
    </location>
</feature>
<dbReference type="EMBL" id="JAEHJZ010000036">
    <property type="protein sequence ID" value="MBJ7881995.1"/>
    <property type="molecule type" value="Genomic_DNA"/>
</dbReference>
<dbReference type="Proteomes" id="UP000662373">
    <property type="component" value="Unassembled WGS sequence"/>
</dbReference>
<comment type="caution">
    <text evidence="2">The sequence shown here is derived from an EMBL/GenBank/DDBJ whole genome shotgun (WGS) entry which is preliminary data.</text>
</comment>
<evidence type="ECO:0000313" key="2">
    <source>
        <dbReference type="EMBL" id="MBJ7881995.1"/>
    </source>
</evidence>
<gene>
    <name evidence="2" type="ORF">JEM65_15270</name>
</gene>
<name>A0A934KZ14_9FLAO</name>
<reference evidence="2 3" key="1">
    <citation type="submission" date="2020-09" db="EMBL/GenBank/DDBJ databases">
        <title>Draft genome of Gelidibacter salicanalis PAMC21136.</title>
        <authorList>
            <person name="Park H."/>
        </authorList>
    </citation>
    <scope>NUCLEOTIDE SEQUENCE [LARGE SCALE GENOMIC DNA]</scope>
    <source>
        <strain evidence="2 3">PAMC21136</strain>
    </source>
</reference>
<organism evidence="2 3">
    <name type="scientific">Gelidibacter salicanalis</name>
    <dbReference type="NCBI Taxonomy" id="291193"/>
    <lineage>
        <taxon>Bacteria</taxon>
        <taxon>Pseudomonadati</taxon>
        <taxon>Bacteroidota</taxon>
        <taxon>Flavobacteriia</taxon>
        <taxon>Flavobacteriales</taxon>
        <taxon>Flavobacteriaceae</taxon>
        <taxon>Gelidibacter</taxon>
    </lineage>
</organism>
<evidence type="ECO:0000256" key="1">
    <source>
        <dbReference type="SAM" id="Coils"/>
    </source>
</evidence>
<keyword evidence="3" id="KW-1185">Reference proteome</keyword>
<sequence>MTTDGKAQDQEKTPEEIKLEQEAVIAALKDQIAQSELAAAQAYNTIQTSIAAANEKAKSESEKAKSEAQAAAITAKRELFKGPEVNSLEGNITSSGDFIESNILSLRSLNIAFEQLYKKLNDDDFFHNKTLQFVIYDDVGIQGLE</sequence>
<keyword evidence="1" id="KW-0175">Coiled coil</keyword>
<dbReference type="AlphaFoldDB" id="A0A934KZ14"/>
<accession>A0A934KZ14</accession>